<dbReference type="InterPro" id="IPR014529">
    <property type="entry name" value="UCP026631"/>
</dbReference>
<dbReference type="PIRSF" id="PIRSF026631">
    <property type="entry name" value="UCP026631"/>
    <property type="match status" value="1"/>
</dbReference>
<dbReference type="PANTHER" id="PTHR34473">
    <property type="entry name" value="UPF0699 TRANSMEMBRANE PROTEIN YDBS"/>
    <property type="match status" value="1"/>
</dbReference>
<dbReference type="EMBL" id="FNFY01000028">
    <property type="protein sequence ID" value="SDL18246.1"/>
    <property type="molecule type" value="Genomic_DNA"/>
</dbReference>
<feature type="transmembrane region" description="Helical" evidence="1">
    <location>
        <begin position="248"/>
        <end position="272"/>
    </location>
</feature>
<dbReference type="PANTHER" id="PTHR34473:SF2">
    <property type="entry name" value="UPF0699 TRANSMEMBRANE PROTEIN YDBT"/>
    <property type="match status" value="1"/>
</dbReference>
<feature type="transmembrane region" description="Helical" evidence="1">
    <location>
        <begin position="203"/>
        <end position="228"/>
    </location>
</feature>
<evidence type="ECO:0000256" key="1">
    <source>
        <dbReference type="SAM" id="Phobius"/>
    </source>
</evidence>
<organism evidence="3 4">
    <name type="scientific">Lacicoccus qingdaonensis</name>
    <dbReference type="NCBI Taxonomy" id="576118"/>
    <lineage>
        <taxon>Bacteria</taxon>
        <taxon>Bacillati</taxon>
        <taxon>Bacillota</taxon>
        <taxon>Bacilli</taxon>
        <taxon>Bacillales</taxon>
        <taxon>Salinicoccaceae</taxon>
        <taxon>Lacicoccus</taxon>
    </lineage>
</organism>
<reference evidence="4" key="1">
    <citation type="submission" date="2016-10" db="EMBL/GenBank/DDBJ databases">
        <authorList>
            <person name="Varghese N."/>
            <person name="Submissions S."/>
        </authorList>
    </citation>
    <scope>NUCLEOTIDE SEQUENCE [LARGE SCALE GENOMIC DNA]</scope>
    <source>
        <strain evidence="4">CGMCC 1.8895</strain>
    </source>
</reference>
<keyword evidence="1" id="KW-0812">Transmembrane</keyword>
<feature type="transmembrane region" description="Helical" evidence="1">
    <location>
        <begin position="44"/>
        <end position="65"/>
    </location>
</feature>
<evidence type="ECO:0000313" key="4">
    <source>
        <dbReference type="Proteomes" id="UP000199008"/>
    </source>
</evidence>
<accession>A0A1G9HZM4</accession>
<keyword evidence="4" id="KW-1185">Reference proteome</keyword>
<feature type="transmembrane region" description="Helical" evidence="1">
    <location>
        <begin position="12"/>
        <end position="32"/>
    </location>
</feature>
<name>A0A1G9HZM4_9BACL</name>
<keyword evidence="1" id="KW-1133">Transmembrane helix</keyword>
<dbReference type="InterPro" id="IPR005182">
    <property type="entry name" value="YdbS-like_PH"/>
</dbReference>
<dbReference type="OrthoDB" id="2195155at2"/>
<dbReference type="AlphaFoldDB" id="A0A1G9HZM4"/>
<dbReference type="Proteomes" id="UP000199008">
    <property type="component" value="Unassembled WGS sequence"/>
</dbReference>
<feature type="domain" description="YdbS-like PH" evidence="2">
    <location>
        <begin position="71"/>
        <end position="146"/>
    </location>
</feature>
<dbReference type="STRING" id="576118.SAMN05216216_12816"/>
<proteinExistence type="predicted"/>
<dbReference type="Pfam" id="PF03703">
    <property type="entry name" value="bPH_2"/>
    <property type="match status" value="3"/>
</dbReference>
<feature type="transmembrane region" description="Helical" evidence="1">
    <location>
        <begin position="405"/>
        <end position="423"/>
    </location>
</feature>
<gene>
    <name evidence="3" type="ORF">SAMN05216216_12816</name>
</gene>
<sequence>MYSPQKLHPIAYLGSVANALKNLWIPLIIVFFNQRETIMSGNISLPWLLGIGGIFLLLVIIFGGLDFINKYRTRFWIEDGKFIYKDGVLTRREKEFDIERIQSIDFSEPIFHRLFKAVKLEVFTPGEGIVIDTMKKTQAEDLQEIIYDEQERIAQGTENADTVEIGDASPWPKDASVHDAGEEIKDTPKKTFVTLHKLKRGELLLMSMTSGALGAFVAILFAILNIIGSQFIIERYFDYFGGLFQNTIIAMSVAAIFFVVVGYTFGVIILLIKYYDYTLSKKDDDLAVQYGLLEKKHKSVNINRVQNIIIKDSILRRMIGYYSLSVTITSDTFESEGDNSMVEIMPFIKRDVLYDIVEEILPNYEVIKPKSNVPLRGYRRYFQISTVILVLITGIVQYFWLSWAWILGLFALFIVITAGIYSARNNGYVIKDDEVNMLTTSFFTRSHFVIKHDKVIEGAILENPFLIRSRLANISVTTAAGIVGSTATVKFIDRKDIETIWNWIKEGGGHDEEDFSESNQIVED</sequence>
<feature type="domain" description="YdbS-like PH" evidence="2">
    <location>
        <begin position="281"/>
        <end position="332"/>
    </location>
</feature>
<keyword evidence="1" id="KW-0472">Membrane</keyword>
<feature type="transmembrane region" description="Helical" evidence="1">
    <location>
        <begin position="381"/>
        <end position="399"/>
    </location>
</feature>
<dbReference type="RefSeq" id="WP_092987724.1">
    <property type="nucleotide sequence ID" value="NZ_FNFY01000028.1"/>
</dbReference>
<protein>
    <submittedName>
        <fullName evidence="3">Putative membrane protein</fullName>
    </submittedName>
</protein>
<evidence type="ECO:0000313" key="3">
    <source>
        <dbReference type="EMBL" id="SDL18246.1"/>
    </source>
</evidence>
<evidence type="ECO:0000259" key="2">
    <source>
        <dbReference type="Pfam" id="PF03703"/>
    </source>
</evidence>
<feature type="domain" description="YdbS-like PH" evidence="2">
    <location>
        <begin position="424"/>
        <end position="504"/>
    </location>
</feature>